<dbReference type="InterPro" id="IPR001874">
    <property type="entry name" value="DHquinase_II"/>
</dbReference>
<dbReference type="EMBL" id="CAEZXT010000017">
    <property type="protein sequence ID" value="CAB4693830.1"/>
    <property type="molecule type" value="Genomic_DNA"/>
</dbReference>
<dbReference type="NCBIfam" id="NF003805">
    <property type="entry name" value="PRK05395.1-2"/>
    <property type="match status" value="1"/>
</dbReference>
<dbReference type="EMBL" id="CAFBOE010000012">
    <property type="protein sequence ID" value="CAB4969797.1"/>
    <property type="molecule type" value="Genomic_DNA"/>
</dbReference>
<evidence type="ECO:0000256" key="1">
    <source>
        <dbReference type="ARBA" id="ARBA00012060"/>
    </source>
</evidence>
<accession>A0A6J6G8U7</accession>
<dbReference type="EMBL" id="CAFBPG010000013">
    <property type="protein sequence ID" value="CAB5004869.1"/>
    <property type="molecule type" value="Genomic_DNA"/>
</dbReference>
<evidence type="ECO:0000313" key="3">
    <source>
        <dbReference type="EMBL" id="CAB4593208.1"/>
    </source>
</evidence>
<dbReference type="PANTHER" id="PTHR21272">
    <property type="entry name" value="CATABOLIC 3-DEHYDROQUINASE"/>
    <property type="match status" value="1"/>
</dbReference>
<evidence type="ECO:0000313" key="8">
    <source>
        <dbReference type="EMBL" id="CAB4891460.1"/>
    </source>
</evidence>
<organism evidence="3">
    <name type="scientific">freshwater metagenome</name>
    <dbReference type="NCBI Taxonomy" id="449393"/>
    <lineage>
        <taxon>unclassified sequences</taxon>
        <taxon>metagenomes</taxon>
        <taxon>ecological metagenomes</taxon>
    </lineage>
</organism>
<dbReference type="HAMAP" id="MF_00169">
    <property type="entry name" value="AroQ"/>
    <property type="match status" value="1"/>
</dbReference>
<dbReference type="EMBL" id="CAEZZZ010000002">
    <property type="protein sequence ID" value="CAB4770222.1"/>
    <property type="molecule type" value="Genomic_DNA"/>
</dbReference>
<reference evidence="3" key="1">
    <citation type="submission" date="2020-05" db="EMBL/GenBank/DDBJ databases">
        <authorList>
            <person name="Chiriac C."/>
            <person name="Salcher M."/>
            <person name="Ghai R."/>
            <person name="Kavagutti S V."/>
        </authorList>
    </citation>
    <scope>NUCLEOTIDE SEQUENCE</scope>
</reference>
<evidence type="ECO:0000313" key="7">
    <source>
        <dbReference type="EMBL" id="CAB4808799.1"/>
    </source>
</evidence>
<protein>
    <recommendedName>
        <fullName evidence="1">3-dehydroquinate dehydratase</fullName>
        <ecNumber evidence="1">4.2.1.10</ecNumber>
    </recommendedName>
</protein>
<evidence type="ECO:0000313" key="10">
    <source>
        <dbReference type="EMBL" id="CAB5004869.1"/>
    </source>
</evidence>
<dbReference type="GO" id="GO:0019631">
    <property type="term" value="P:quinate catabolic process"/>
    <property type="evidence" value="ECO:0007669"/>
    <property type="project" value="TreeGrafter"/>
</dbReference>
<dbReference type="EMBL" id="CAFAAR010000100">
    <property type="protein sequence ID" value="CAB4808799.1"/>
    <property type="molecule type" value="Genomic_DNA"/>
</dbReference>
<dbReference type="PIRSF" id="PIRSF001399">
    <property type="entry name" value="DHquinase_II"/>
    <property type="match status" value="1"/>
</dbReference>
<dbReference type="PANTHER" id="PTHR21272:SF3">
    <property type="entry name" value="CATABOLIC 3-DEHYDROQUINASE"/>
    <property type="match status" value="1"/>
</dbReference>
<keyword evidence="2" id="KW-0456">Lyase</keyword>
<dbReference type="EMBL" id="CAEZWS010000003">
    <property type="protein sequence ID" value="CAB4655806.1"/>
    <property type="molecule type" value="Genomic_DNA"/>
</dbReference>
<dbReference type="AlphaFoldDB" id="A0A6J6G8U7"/>
<evidence type="ECO:0000313" key="4">
    <source>
        <dbReference type="EMBL" id="CAB4655806.1"/>
    </source>
</evidence>
<dbReference type="EMBL" id="CAEZUA010000067">
    <property type="protein sequence ID" value="CAB4593208.1"/>
    <property type="molecule type" value="Genomic_DNA"/>
</dbReference>
<dbReference type="EMBL" id="CAFBMI010000004">
    <property type="protein sequence ID" value="CAB4891460.1"/>
    <property type="molecule type" value="Genomic_DNA"/>
</dbReference>
<dbReference type="SUPFAM" id="SSF52304">
    <property type="entry name" value="Type II 3-dehydroquinate dehydratase"/>
    <property type="match status" value="1"/>
</dbReference>
<sequence>MKILVINGPNLARLDIRDSTIYGDLTYPDLVSFIQKGASAEGFDVDVRQSNEEAEIIGWLHEAADSQTPVILNPAAFTHYSYAIRDAAELLKAPLIEVHLSNPMAREEFRHTSVISGVAKGTIAGFGPDSYLLALRAMRTLLGK</sequence>
<dbReference type="InterPro" id="IPR036441">
    <property type="entry name" value="DHquinase_II_sf"/>
</dbReference>
<dbReference type="NCBIfam" id="TIGR01088">
    <property type="entry name" value="aroQ"/>
    <property type="match status" value="1"/>
</dbReference>
<dbReference type="EC" id="4.2.1.10" evidence="1"/>
<dbReference type="CDD" id="cd00466">
    <property type="entry name" value="DHQase_II"/>
    <property type="match status" value="1"/>
</dbReference>
<evidence type="ECO:0000313" key="6">
    <source>
        <dbReference type="EMBL" id="CAB4770222.1"/>
    </source>
</evidence>
<dbReference type="Gene3D" id="3.40.50.9100">
    <property type="entry name" value="Dehydroquinase, class II"/>
    <property type="match status" value="1"/>
</dbReference>
<dbReference type="GO" id="GO:0003855">
    <property type="term" value="F:3-dehydroquinate dehydratase activity"/>
    <property type="evidence" value="ECO:0007669"/>
    <property type="project" value="UniProtKB-EC"/>
</dbReference>
<dbReference type="Pfam" id="PF01220">
    <property type="entry name" value="DHquinase_II"/>
    <property type="match status" value="1"/>
</dbReference>
<evidence type="ECO:0000256" key="2">
    <source>
        <dbReference type="ARBA" id="ARBA00023239"/>
    </source>
</evidence>
<evidence type="ECO:0000313" key="5">
    <source>
        <dbReference type="EMBL" id="CAB4693830.1"/>
    </source>
</evidence>
<dbReference type="NCBIfam" id="NF003807">
    <property type="entry name" value="PRK05395.1-4"/>
    <property type="match status" value="1"/>
</dbReference>
<evidence type="ECO:0000313" key="9">
    <source>
        <dbReference type="EMBL" id="CAB4969797.1"/>
    </source>
</evidence>
<gene>
    <name evidence="3" type="ORF">UFOPK1773_00949</name>
    <name evidence="4" type="ORF">UFOPK2288_00100</name>
    <name evidence="5" type="ORF">UFOPK2589_00435</name>
    <name evidence="6" type="ORF">UFOPK2931_00103</name>
    <name evidence="7" type="ORF">UFOPK3056_00914</name>
    <name evidence="8" type="ORF">UFOPK3558_00113</name>
    <name evidence="9" type="ORF">UFOPK3916_00297</name>
    <name evidence="10" type="ORF">UFOPK4074_00295</name>
</gene>
<name>A0A6J6G8U7_9ZZZZ</name>
<proteinExistence type="inferred from homology"/>